<dbReference type="NCBIfam" id="NF003936">
    <property type="entry name" value="PRK05445.1"/>
    <property type="match status" value="1"/>
</dbReference>
<dbReference type="InterPro" id="IPR023146">
    <property type="entry name" value="YfbU_alpha-helical_sf"/>
</dbReference>
<dbReference type="RefSeq" id="WP_106589892.1">
    <property type="nucleotide sequence ID" value="NZ_PYAV01000018.1"/>
</dbReference>
<reference evidence="1 2" key="1">
    <citation type="submission" date="2018-03" db="EMBL/GenBank/DDBJ databases">
        <title>Genomic Encyclopedia of Type Strains, Phase III (KMG-III): the genomes of soil and plant-associated and newly described type strains.</title>
        <authorList>
            <person name="Whitman W."/>
        </authorList>
    </citation>
    <scope>NUCLEOTIDE SEQUENCE [LARGE SCALE GENOMIC DNA]</scope>
    <source>
        <strain evidence="1 2">CGMCC 1.07653</strain>
    </source>
</reference>
<dbReference type="SUPFAM" id="SSF116960">
    <property type="entry name" value="YfbU-like"/>
    <property type="match status" value="1"/>
</dbReference>
<dbReference type="Pfam" id="PF03887">
    <property type="entry name" value="YfbU"/>
    <property type="match status" value="1"/>
</dbReference>
<accession>A0A2P8H671</accession>
<gene>
    <name evidence="1" type="ORF">B0H94_11829</name>
</gene>
<evidence type="ECO:0008006" key="3">
    <source>
        <dbReference type="Google" id="ProtNLM"/>
    </source>
</evidence>
<dbReference type="OrthoDB" id="1492699at2"/>
<dbReference type="AlphaFoldDB" id="A0A2P8H671"/>
<evidence type="ECO:0000313" key="2">
    <source>
        <dbReference type="Proteomes" id="UP000242310"/>
    </source>
</evidence>
<evidence type="ECO:0000313" key="1">
    <source>
        <dbReference type="EMBL" id="PSL41716.1"/>
    </source>
</evidence>
<dbReference type="InterPro" id="IPR023145">
    <property type="entry name" value="YfbU_helix-hairpin_sf"/>
</dbReference>
<name>A0A2P8H671_9BACI</name>
<dbReference type="Proteomes" id="UP000242310">
    <property type="component" value="Unassembled WGS sequence"/>
</dbReference>
<keyword evidence="2" id="KW-1185">Reference proteome</keyword>
<dbReference type="Gene3D" id="1.10.287.680">
    <property type="entry name" value="Helix hairpin bin"/>
    <property type="match status" value="1"/>
</dbReference>
<sequence length="167" mass="20060">MEFSKKDRLFLKNQYEILSRLDGENSSNYQEKIEILEQGYEVHYEEYFDLEDDFPEESSRLVIDTLDLYSVLKSSYDSLTETNLSERDINFLGFDGNHETEHMVYTKFFVETLGRFTELQSEDRFRGYNSHMPMVSSYYNMVNKWKDELKQKRDLSEDEIKMILSAR</sequence>
<dbReference type="InterPro" id="IPR005587">
    <property type="entry name" value="UPF0304_YfbU"/>
</dbReference>
<proteinExistence type="predicted"/>
<comment type="caution">
    <text evidence="1">The sequence shown here is derived from an EMBL/GenBank/DDBJ whole genome shotgun (WGS) entry which is preliminary data.</text>
</comment>
<dbReference type="Gene3D" id="1.10.3190.10">
    <property type="entry name" value="yfbu gene product, domain 2"/>
    <property type="match status" value="1"/>
</dbReference>
<organism evidence="1 2">
    <name type="scientific">Salsuginibacillus halophilus</name>
    <dbReference type="NCBI Taxonomy" id="517424"/>
    <lineage>
        <taxon>Bacteria</taxon>
        <taxon>Bacillati</taxon>
        <taxon>Bacillota</taxon>
        <taxon>Bacilli</taxon>
        <taxon>Bacillales</taxon>
        <taxon>Bacillaceae</taxon>
        <taxon>Salsuginibacillus</taxon>
    </lineage>
</organism>
<protein>
    <recommendedName>
        <fullName evidence="3">YfbU-like protein</fullName>
    </recommendedName>
</protein>
<dbReference type="EMBL" id="PYAV01000018">
    <property type="protein sequence ID" value="PSL41716.1"/>
    <property type="molecule type" value="Genomic_DNA"/>
</dbReference>